<dbReference type="AlphaFoldDB" id="C4GHW9"/>
<organism evidence="1 2">
    <name type="scientific">Kingella oralis ATCC 51147</name>
    <dbReference type="NCBI Taxonomy" id="629741"/>
    <lineage>
        <taxon>Bacteria</taxon>
        <taxon>Pseudomonadati</taxon>
        <taxon>Pseudomonadota</taxon>
        <taxon>Betaproteobacteria</taxon>
        <taxon>Neisseriales</taxon>
        <taxon>Neisseriaceae</taxon>
        <taxon>Kingella</taxon>
    </lineage>
</organism>
<proteinExistence type="predicted"/>
<dbReference type="Proteomes" id="UP000003009">
    <property type="component" value="Unassembled WGS sequence"/>
</dbReference>
<keyword evidence="2" id="KW-1185">Reference proteome</keyword>
<evidence type="ECO:0000313" key="2">
    <source>
        <dbReference type="Proteomes" id="UP000003009"/>
    </source>
</evidence>
<dbReference type="HOGENOM" id="CLU_3290990_0_0_4"/>
<dbReference type="STRING" id="629741.GCWU000324_00457"/>
<name>C4GHW9_9NEIS</name>
<evidence type="ECO:0000313" key="1">
    <source>
        <dbReference type="EMBL" id="EEP68557.1"/>
    </source>
</evidence>
<gene>
    <name evidence="1" type="ORF">GCWU000324_00457</name>
</gene>
<reference evidence="1" key="1">
    <citation type="submission" date="2009-04" db="EMBL/GenBank/DDBJ databases">
        <authorList>
            <person name="Weinstock G."/>
            <person name="Sodergren E."/>
            <person name="Clifton S."/>
            <person name="Fulton L."/>
            <person name="Fulton B."/>
            <person name="Courtney L."/>
            <person name="Fronick C."/>
            <person name="Harrison M."/>
            <person name="Strong C."/>
            <person name="Farmer C."/>
            <person name="Delahaunty K."/>
            <person name="Markovic C."/>
            <person name="Hall O."/>
            <person name="Minx P."/>
            <person name="Tomlinson C."/>
            <person name="Mitreva M."/>
            <person name="Nelson J."/>
            <person name="Hou S."/>
            <person name="Wollam A."/>
            <person name="Pepin K.H."/>
            <person name="Johnson M."/>
            <person name="Bhonagiri V."/>
            <person name="Nash W.E."/>
            <person name="Warren W."/>
            <person name="Chinwalla A."/>
            <person name="Mardis E.R."/>
            <person name="Wilson R.K."/>
        </authorList>
    </citation>
    <scope>NUCLEOTIDE SEQUENCE [LARGE SCALE GENOMIC DNA]</scope>
    <source>
        <strain evidence="1">ATCC 51147</strain>
    </source>
</reference>
<protein>
    <submittedName>
        <fullName evidence="1">Uncharacterized protein</fullName>
    </submittedName>
</protein>
<dbReference type="EMBL" id="ACJW02000002">
    <property type="protein sequence ID" value="EEP68557.1"/>
    <property type="molecule type" value="Genomic_DNA"/>
</dbReference>
<accession>C4GHW9</accession>
<sequence>MFLWGKGWDYKLCGDAVKVCKPEFSRQPENGLGHFQAALA</sequence>
<comment type="caution">
    <text evidence="1">The sequence shown here is derived from an EMBL/GenBank/DDBJ whole genome shotgun (WGS) entry which is preliminary data.</text>
</comment>